<dbReference type="GO" id="GO:0020037">
    <property type="term" value="F:heme binding"/>
    <property type="evidence" value="ECO:0007669"/>
    <property type="project" value="InterPro"/>
</dbReference>
<proteinExistence type="predicted"/>
<gene>
    <name evidence="1" type="ORF">HNQ53_000888</name>
</gene>
<dbReference type="InterPro" id="IPR012292">
    <property type="entry name" value="Globin/Proto"/>
</dbReference>
<protein>
    <submittedName>
        <fullName evidence="1">Truncated hemoglobin YjbI</fullName>
    </submittedName>
</protein>
<organism evidence="1 2">
    <name type="scientific">Microbulbifer hydrolyticus</name>
    <dbReference type="NCBI Taxonomy" id="48074"/>
    <lineage>
        <taxon>Bacteria</taxon>
        <taxon>Pseudomonadati</taxon>
        <taxon>Pseudomonadota</taxon>
        <taxon>Gammaproteobacteria</taxon>
        <taxon>Cellvibrionales</taxon>
        <taxon>Microbulbiferaceae</taxon>
        <taxon>Microbulbifer</taxon>
    </lineage>
</organism>
<dbReference type="InterPro" id="IPR009050">
    <property type="entry name" value="Globin-like_sf"/>
</dbReference>
<sequence>MSKVVPVLASLPGHPNTTTEPAAVAEHGLLAQMGGRQFVNDIVSDFYRAIGKYLTDDDSADHDKQQSRQAQFLSHALSGQPEPVYTARANFLARGLNPMLFEALLEYFEARLLEMGFSAATCDRLVRTASKLYDNCQEPLSIAC</sequence>
<dbReference type="SUPFAM" id="SSF46458">
    <property type="entry name" value="Globin-like"/>
    <property type="match status" value="1"/>
</dbReference>
<dbReference type="GO" id="GO:0019825">
    <property type="term" value="F:oxygen binding"/>
    <property type="evidence" value="ECO:0007669"/>
    <property type="project" value="InterPro"/>
</dbReference>
<accession>A0AA89T4U2</accession>
<comment type="caution">
    <text evidence="1">The sequence shown here is derived from an EMBL/GenBank/DDBJ whole genome shotgun (WGS) entry which is preliminary data.</text>
</comment>
<evidence type="ECO:0000313" key="2">
    <source>
        <dbReference type="Proteomes" id="UP000563601"/>
    </source>
</evidence>
<dbReference type="Proteomes" id="UP000563601">
    <property type="component" value="Unassembled WGS sequence"/>
</dbReference>
<dbReference type="RefSeq" id="WP_237567880.1">
    <property type="nucleotide sequence ID" value="NZ_CP047491.1"/>
</dbReference>
<evidence type="ECO:0000313" key="1">
    <source>
        <dbReference type="EMBL" id="MBB5210700.1"/>
    </source>
</evidence>
<dbReference type="EMBL" id="JACHHR010000001">
    <property type="protein sequence ID" value="MBB5210700.1"/>
    <property type="molecule type" value="Genomic_DNA"/>
</dbReference>
<dbReference type="Gene3D" id="1.10.490.10">
    <property type="entry name" value="Globins"/>
    <property type="match status" value="1"/>
</dbReference>
<dbReference type="AlphaFoldDB" id="A0AA89T4U2"/>
<name>A0AA89T4U2_9GAMM</name>
<reference evidence="1 2" key="1">
    <citation type="submission" date="2020-08" db="EMBL/GenBank/DDBJ databases">
        <title>Genomic Encyclopedia of Type Strains, Phase IV (KMG-IV): sequencing the most valuable type-strain genomes for metagenomic binning, comparative biology and taxonomic classification.</title>
        <authorList>
            <person name="Goeker M."/>
        </authorList>
    </citation>
    <scope>NUCLEOTIDE SEQUENCE [LARGE SCALE GENOMIC DNA]</scope>
    <source>
        <strain evidence="1 2">DSM 11525</strain>
    </source>
</reference>